<evidence type="ECO:0000256" key="3">
    <source>
        <dbReference type="ARBA" id="ARBA00004496"/>
    </source>
</evidence>
<evidence type="ECO:0000313" key="15">
    <source>
        <dbReference type="Proteomes" id="UP000828390"/>
    </source>
</evidence>
<evidence type="ECO:0000313" key="14">
    <source>
        <dbReference type="EMBL" id="KAH3795374.1"/>
    </source>
</evidence>
<reference evidence="14" key="1">
    <citation type="journal article" date="2019" name="bioRxiv">
        <title>The Genome of the Zebra Mussel, Dreissena polymorpha: A Resource for Invasive Species Research.</title>
        <authorList>
            <person name="McCartney M.A."/>
            <person name="Auch B."/>
            <person name="Kono T."/>
            <person name="Mallez S."/>
            <person name="Zhang Y."/>
            <person name="Obille A."/>
            <person name="Becker A."/>
            <person name="Abrahante J.E."/>
            <person name="Garbe J."/>
            <person name="Badalamenti J.P."/>
            <person name="Herman A."/>
            <person name="Mangelson H."/>
            <person name="Liachko I."/>
            <person name="Sullivan S."/>
            <person name="Sone E.D."/>
            <person name="Koren S."/>
            <person name="Silverstein K.A.T."/>
            <person name="Beckman K.B."/>
            <person name="Gohl D.M."/>
        </authorList>
    </citation>
    <scope>NUCLEOTIDE SEQUENCE</scope>
    <source>
        <strain evidence="14">Duluth1</strain>
        <tissue evidence="14">Whole animal</tissue>
    </source>
</reference>
<comment type="subcellular location">
    <subcellularLocation>
        <location evidence="3">Cytoplasm</location>
    </subcellularLocation>
    <subcellularLocation>
        <location evidence="2">Nucleus</location>
    </subcellularLocation>
</comment>
<name>A0A9D4FCT9_DREPO</name>
<evidence type="ECO:0000256" key="5">
    <source>
        <dbReference type="ARBA" id="ARBA00015519"/>
    </source>
</evidence>
<evidence type="ECO:0000256" key="4">
    <source>
        <dbReference type="ARBA" id="ARBA00006958"/>
    </source>
</evidence>
<dbReference type="InterPro" id="IPR026103">
    <property type="entry name" value="HARBI1_animal"/>
</dbReference>
<evidence type="ECO:0000256" key="12">
    <source>
        <dbReference type="ARBA" id="ARBA00045850"/>
    </source>
</evidence>
<dbReference type="EMBL" id="JAIWYP010000007">
    <property type="protein sequence ID" value="KAH3795374.1"/>
    <property type="molecule type" value="Genomic_DNA"/>
</dbReference>
<evidence type="ECO:0000256" key="9">
    <source>
        <dbReference type="ARBA" id="ARBA00022801"/>
    </source>
</evidence>
<evidence type="ECO:0000256" key="2">
    <source>
        <dbReference type="ARBA" id="ARBA00004123"/>
    </source>
</evidence>
<dbReference type="GO" id="GO:0046872">
    <property type="term" value="F:metal ion binding"/>
    <property type="evidence" value="ECO:0007669"/>
    <property type="project" value="UniProtKB-KW"/>
</dbReference>
<keyword evidence="7" id="KW-0540">Nuclease</keyword>
<dbReference type="InterPro" id="IPR027806">
    <property type="entry name" value="HARBI1_dom"/>
</dbReference>
<reference evidence="14" key="2">
    <citation type="submission" date="2020-11" db="EMBL/GenBank/DDBJ databases">
        <authorList>
            <person name="McCartney M.A."/>
            <person name="Auch B."/>
            <person name="Kono T."/>
            <person name="Mallez S."/>
            <person name="Becker A."/>
            <person name="Gohl D.M."/>
            <person name="Silverstein K.A.T."/>
            <person name="Koren S."/>
            <person name="Bechman K.B."/>
            <person name="Herman A."/>
            <person name="Abrahante J.E."/>
            <person name="Garbe J."/>
        </authorList>
    </citation>
    <scope>NUCLEOTIDE SEQUENCE</scope>
    <source>
        <strain evidence="14">Duluth1</strain>
        <tissue evidence="14">Whole animal</tissue>
    </source>
</reference>
<dbReference type="GO" id="GO:0005737">
    <property type="term" value="C:cytoplasm"/>
    <property type="evidence" value="ECO:0007669"/>
    <property type="project" value="UniProtKB-SubCell"/>
</dbReference>
<dbReference type="PANTHER" id="PTHR22930:SF289">
    <property type="entry name" value="DDE TNP4 DOMAIN-CONTAINING PROTEIN-RELATED"/>
    <property type="match status" value="1"/>
</dbReference>
<dbReference type="AlphaFoldDB" id="A0A9D4FCT9"/>
<accession>A0A9D4FCT9</accession>
<keyword evidence="15" id="KW-1185">Reference proteome</keyword>
<dbReference type="GO" id="GO:0005634">
    <property type="term" value="C:nucleus"/>
    <property type="evidence" value="ECO:0007669"/>
    <property type="project" value="UniProtKB-SubCell"/>
</dbReference>
<keyword evidence="9" id="KW-0378">Hydrolase</keyword>
<evidence type="ECO:0000256" key="7">
    <source>
        <dbReference type="ARBA" id="ARBA00022722"/>
    </source>
</evidence>
<dbReference type="GO" id="GO:0016787">
    <property type="term" value="F:hydrolase activity"/>
    <property type="evidence" value="ECO:0007669"/>
    <property type="project" value="UniProtKB-KW"/>
</dbReference>
<evidence type="ECO:0000256" key="1">
    <source>
        <dbReference type="ARBA" id="ARBA00001968"/>
    </source>
</evidence>
<keyword evidence="6" id="KW-0963">Cytoplasm</keyword>
<dbReference type="Proteomes" id="UP000828390">
    <property type="component" value="Unassembled WGS sequence"/>
</dbReference>
<gene>
    <name evidence="14" type="ORF">DPMN_148924</name>
</gene>
<evidence type="ECO:0000256" key="10">
    <source>
        <dbReference type="ARBA" id="ARBA00023242"/>
    </source>
</evidence>
<evidence type="ECO:0000259" key="13">
    <source>
        <dbReference type="Pfam" id="PF13359"/>
    </source>
</evidence>
<comment type="cofactor">
    <cofactor evidence="1">
        <name>a divalent metal cation</name>
        <dbReference type="ChEBI" id="CHEBI:60240"/>
    </cofactor>
</comment>
<evidence type="ECO:0000256" key="11">
    <source>
        <dbReference type="ARBA" id="ARBA00030126"/>
    </source>
</evidence>
<comment type="similarity">
    <text evidence="4">Belongs to the HARBI1 family.</text>
</comment>
<keyword evidence="10" id="KW-0539">Nucleus</keyword>
<dbReference type="GO" id="GO:0004518">
    <property type="term" value="F:nuclease activity"/>
    <property type="evidence" value="ECO:0007669"/>
    <property type="project" value="UniProtKB-KW"/>
</dbReference>
<evidence type="ECO:0000256" key="8">
    <source>
        <dbReference type="ARBA" id="ARBA00022723"/>
    </source>
</evidence>
<dbReference type="PRINTS" id="PR02086">
    <property type="entry name" value="PUTNUCHARBI1"/>
</dbReference>
<comment type="function">
    <text evidence="12">Transposase-derived protein that may have nuclease activity. Does not have transposase activity.</text>
</comment>
<comment type="caution">
    <text evidence="14">The sequence shown here is derived from an EMBL/GenBank/DDBJ whole genome shotgun (WGS) entry which is preliminary data.</text>
</comment>
<feature type="domain" description="DDE Tnp4" evidence="13">
    <location>
        <begin position="143"/>
        <end position="295"/>
    </location>
</feature>
<protein>
    <recommendedName>
        <fullName evidence="5">Putative nuclease HARBI1</fullName>
    </recommendedName>
    <alternativeName>
        <fullName evidence="11">Harbinger transposase-derived nuclease</fullName>
    </alternativeName>
</protein>
<sequence length="339" mass="39453">MADVLFFRHRRQRRFRRIDLQTNGLDDDELRRRYRFSAQSLDRLVDLLDPILRRQTRRNRSLSTRKQILITLRFLATGNFLQVIGDTFGVDIATVSRVITAVVDAIFGLKDRFIKFPTSDEDRRRATNDFFRVRGFPSVIGCIDGTHIRLLSPGQPDEAAYVNRKHYHSINVQATCDRDGNFTSMNACWPGSCHDAHVFRMSNVGRHLDANHQDPGRGWLLGDSGYPCRPFLMTPILHPRNEAEERYNQAHISTRNIIERCFGVWKRTFHILHVEIRMKPAKVTRIVLACAVLHNMRRMWGEPNPDVQDDLDEQPDVQNFDGPMDGRGVRNRLIEQYFV</sequence>
<dbReference type="InterPro" id="IPR045249">
    <property type="entry name" value="HARBI1-like"/>
</dbReference>
<evidence type="ECO:0000256" key="6">
    <source>
        <dbReference type="ARBA" id="ARBA00022490"/>
    </source>
</evidence>
<proteinExistence type="inferred from homology"/>
<organism evidence="14 15">
    <name type="scientific">Dreissena polymorpha</name>
    <name type="common">Zebra mussel</name>
    <name type="synonym">Mytilus polymorpha</name>
    <dbReference type="NCBI Taxonomy" id="45954"/>
    <lineage>
        <taxon>Eukaryota</taxon>
        <taxon>Metazoa</taxon>
        <taxon>Spiralia</taxon>
        <taxon>Lophotrochozoa</taxon>
        <taxon>Mollusca</taxon>
        <taxon>Bivalvia</taxon>
        <taxon>Autobranchia</taxon>
        <taxon>Heteroconchia</taxon>
        <taxon>Euheterodonta</taxon>
        <taxon>Imparidentia</taxon>
        <taxon>Neoheterodontei</taxon>
        <taxon>Myida</taxon>
        <taxon>Dreissenoidea</taxon>
        <taxon>Dreissenidae</taxon>
        <taxon>Dreissena</taxon>
    </lineage>
</organism>
<keyword evidence="8" id="KW-0479">Metal-binding</keyword>
<dbReference type="OrthoDB" id="6119134at2759"/>
<dbReference type="Pfam" id="PF13359">
    <property type="entry name" value="DDE_Tnp_4"/>
    <property type="match status" value="1"/>
</dbReference>
<dbReference type="PANTHER" id="PTHR22930">
    <property type="match status" value="1"/>
</dbReference>